<dbReference type="Gene3D" id="1.10.10.10">
    <property type="entry name" value="Winged helix-like DNA-binding domain superfamily/Winged helix DNA-binding domain"/>
    <property type="match status" value="1"/>
</dbReference>
<sequence>MLLRAAADGDAAAWNRIVERFATLLWSVARAHRLDTDDAADVVQNTWLRLLDHLDRIREPEALAGWLQTTARYESLSMLRRRGRERVVRDDDLAEQVVDPETVELDTALLDDERDASLWQCFNRLSESCQRLLRVLMAVDRPSYSAVSASLGMPVGSIGPNRMRCLERLRRLLAGSDYDFRTGGCTMSGTDRPGDPEPGGPSTDALPPEDAALLARLRRVVEVVDPLPGDLLESGRALFRLHRPGVDLMTMLTAPGAEGGSEAGLAAVRGSATSHLHFFELDSVTLDVEVTVRAGFAEVVGVVTDREGAVVSVTLETPSATFTSEPDGDGRFEVSRVPVALMRLTLGRGEDRTVATPWFETSS</sequence>
<evidence type="ECO:0000256" key="5">
    <source>
        <dbReference type="ARBA" id="ARBA00023163"/>
    </source>
</evidence>
<gene>
    <name evidence="8" type="ORF">GCM10022399_10510</name>
</gene>
<dbReference type="InterPro" id="IPR013324">
    <property type="entry name" value="RNA_pol_sigma_r3/r4-like"/>
</dbReference>
<comment type="caution">
    <text evidence="8">The sequence shown here is derived from an EMBL/GenBank/DDBJ whole genome shotgun (WGS) entry which is preliminary data.</text>
</comment>
<keyword evidence="9" id="KW-1185">Reference proteome</keyword>
<keyword evidence="5" id="KW-0804">Transcription</keyword>
<evidence type="ECO:0000259" key="7">
    <source>
        <dbReference type="Pfam" id="PF04542"/>
    </source>
</evidence>
<dbReference type="InterPro" id="IPR014284">
    <property type="entry name" value="RNA_pol_sigma-70_dom"/>
</dbReference>
<dbReference type="SUPFAM" id="SSF88659">
    <property type="entry name" value="Sigma3 and sigma4 domains of RNA polymerase sigma factors"/>
    <property type="match status" value="1"/>
</dbReference>
<evidence type="ECO:0000256" key="6">
    <source>
        <dbReference type="SAM" id="MobiDB-lite"/>
    </source>
</evidence>
<evidence type="ECO:0000313" key="9">
    <source>
        <dbReference type="Proteomes" id="UP001501468"/>
    </source>
</evidence>
<evidence type="ECO:0000256" key="2">
    <source>
        <dbReference type="ARBA" id="ARBA00023015"/>
    </source>
</evidence>
<comment type="similarity">
    <text evidence="1">Belongs to the sigma-70 factor family. ECF subfamily.</text>
</comment>
<dbReference type="InterPro" id="IPR036388">
    <property type="entry name" value="WH-like_DNA-bd_sf"/>
</dbReference>
<dbReference type="PANTHER" id="PTHR43133">
    <property type="entry name" value="RNA POLYMERASE ECF-TYPE SIGMA FACTO"/>
    <property type="match status" value="1"/>
</dbReference>
<reference evidence="9" key="1">
    <citation type="journal article" date="2019" name="Int. J. Syst. Evol. Microbiol.">
        <title>The Global Catalogue of Microorganisms (GCM) 10K type strain sequencing project: providing services to taxonomists for standard genome sequencing and annotation.</title>
        <authorList>
            <consortium name="The Broad Institute Genomics Platform"/>
            <consortium name="The Broad Institute Genome Sequencing Center for Infectious Disease"/>
            <person name="Wu L."/>
            <person name="Ma J."/>
        </authorList>
    </citation>
    <scope>NUCLEOTIDE SEQUENCE [LARGE SCALE GENOMIC DNA]</scope>
    <source>
        <strain evidence="9">JCM 17125</strain>
    </source>
</reference>
<dbReference type="PANTHER" id="PTHR43133:SF8">
    <property type="entry name" value="RNA POLYMERASE SIGMA FACTOR HI_1459-RELATED"/>
    <property type="match status" value="1"/>
</dbReference>
<dbReference type="EMBL" id="BAABDC010000001">
    <property type="protein sequence ID" value="GAA3695911.1"/>
    <property type="molecule type" value="Genomic_DNA"/>
</dbReference>
<dbReference type="InterPro" id="IPR039425">
    <property type="entry name" value="RNA_pol_sigma-70-like"/>
</dbReference>
<dbReference type="Gene3D" id="1.10.1740.10">
    <property type="match status" value="1"/>
</dbReference>
<dbReference type="Pfam" id="PF04542">
    <property type="entry name" value="Sigma70_r2"/>
    <property type="match status" value="1"/>
</dbReference>
<evidence type="ECO:0000256" key="4">
    <source>
        <dbReference type="ARBA" id="ARBA00023125"/>
    </source>
</evidence>
<proteinExistence type="inferred from homology"/>
<evidence type="ECO:0000256" key="3">
    <source>
        <dbReference type="ARBA" id="ARBA00023082"/>
    </source>
</evidence>
<protein>
    <recommendedName>
        <fullName evidence="7">RNA polymerase sigma-70 region 2 domain-containing protein</fullName>
    </recommendedName>
</protein>
<feature type="domain" description="RNA polymerase sigma-70 region 2" evidence="7">
    <location>
        <begin position="17"/>
        <end position="84"/>
    </location>
</feature>
<name>A0ABP7CX71_9MICO</name>
<dbReference type="InterPro" id="IPR007627">
    <property type="entry name" value="RNA_pol_sigma70_r2"/>
</dbReference>
<keyword evidence="3" id="KW-0731">Sigma factor</keyword>
<keyword evidence="4" id="KW-0238">DNA-binding</keyword>
<dbReference type="InterPro" id="IPR013325">
    <property type="entry name" value="RNA_pol_sigma_r2"/>
</dbReference>
<dbReference type="Proteomes" id="UP001501468">
    <property type="component" value="Unassembled WGS sequence"/>
</dbReference>
<keyword evidence="2" id="KW-0805">Transcription regulation</keyword>
<evidence type="ECO:0000313" key="8">
    <source>
        <dbReference type="EMBL" id="GAA3695911.1"/>
    </source>
</evidence>
<dbReference type="SUPFAM" id="SSF88946">
    <property type="entry name" value="Sigma2 domain of RNA polymerase sigma factors"/>
    <property type="match status" value="1"/>
</dbReference>
<evidence type="ECO:0000256" key="1">
    <source>
        <dbReference type="ARBA" id="ARBA00010641"/>
    </source>
</evidence>
<organism evidence="8 9">
    <name type="scientific">Terrabacter ginsenosidimutans</name>
    <dbReference type="NCBI Taxonomy" id="490575"/>
    <lineage>
        <taxon>Bacteria</taxon>
        <taxon>Bacillati</taxon>
        <taxon>Actinomycetota</taxon>
        <taxon>Actinomycetes</taxon>
        <taxon>Micrococcales</taxon>
        <taxon>Intrasporangiaceae</taxon>
        <taxon>Terrabacter</taxon>
    </lineage>
</organism>
<feature type="region of interest" description="Disordered" evidence="6">
    <location>
        <begin position="183"/>
        <end position="207"/>
    </location>
</feature>
<dbReference type="NCBIfam" id="TIGR02937">
    <property type="entry name" value="sigma70-ECF"/>
    <property type="match status" value="1"/>
</dbReference>
<accession>A0ABP7CX71</accession>